<name>A0A6B8VW27_9CORY</name>
<evidence type="ECO:0000313" key="1">
    <source>
        <dbReference type="EMBL" id="QGU03135.1"/>
    </source>
</evidence>
<dbReference type="AlphaFoldDB" id="A0A6B8VW27"/>
<gene>
    <name evidence="1" type="ORF">CKALI_11455</name>
</gene>
<reference evidence="2" key="1">
    <citation type="submission" date="2019-11" db="EMBL/GenBank/DDBJ databases">
        <title>Complete genome sequence of Corynebacterium kalinowskii 1959, a novel Corynebacterium species isolated from soil of a small paddock in Vilsendorf, Germany.</title>
        <authorList>
            <person name="Schaffert L."/>
            <person name="Ruwe M."/>
            <person name="Milse J."/>
            <person name="Hanuschka K."/>
            <person name="Ortseifen V."/>
            <person name="Droste J."/>
            <person name="Brandt D."/>
            <person name="Schlueter L."/>
            <person name="Kutter Y."/>
            <person name="Vinke S."/>
            <person name="Viehoefer P."/>
            <person name="Jacob L."/>
            <person name="Luebke N.-C."/>
            <person name="Schulte-Berndt E."/>
            <person name="Hain C."/>
            <person name="Linder M."/>
            <person name="Schmidt P."/>
            <person name="Wollenschlaeger L."/>
            <person name="Luttermann T."/>
            <person name="Thieme E."/>
            <person name="Hassa J."/>
            <person name="Haak M."/>
            <person name="Wittchen M."/>
            <person name="Mentz A."/>
            <person name="Persicke M."/>
            <person name="Busche T."/>
            <person name="Ruckert C."/>
        </authorList>
    </citation>
    <scope>NUCLEOTIDE SEQUENCE [LARGE SCALE GENOMIC DNA]</scope>
    <source>
        <strain evidence="2">1959</strain>
    </source>
</reference>
<dbReference type="KEGG" id="ckw:CKALI_11455"/>
<dbReference type="RefSeq" id="WP_156193456.1">
    <property type="nucleotide sequence ID" value="NZ_CP046452.1"/>
</dbReference>
<dbReference type="EMBL" id="CP046452">
    <property type="protein sequence ID" value="QGU03135.1"/>
    <property type="molecule type" value="Genomic_DNA"/>
</dbReference>
<proteinExistence type="predicted"/>
<sequence>MELIATDAELNILGQIHDQFRLEQIQSNQTRKTTPAELVDDIRVPSALSEHKRLTAVIQLDIQLTHLTFQGSVPRRSEAQHQELCAGYRGVGRRKANRKETIMDKLAEANLRLAEGAHRVADAELTLAVQRYIETSDSYVDLLATGKSDDGALGKARITYKVARKRLEHAIDVAVSALRRLRKVQEQAVAPQESPGNPDTAHVALLLVHRGIDFGVI</sequence>
<organism evidence="1 2">
    <name type="scientific">Corynebacterium kalinowskii</name>
    <dbReference type="NCBI Taxonomy" id="2675216"/>
    <lineage>
        <taxon>Bacteria</taxon>
        <taxon>Bacillati</taxon>
        <taxon>Actinomycetota</taxon>
        <taxon>Actinomycetes</taxon>
        <taxon>Mycobacteriales</taxon>
        <taxon>Corynebacteriaceae</taxon>
        <taxon>Corynebacterium</taxon>
    </lineage>
</organism>
<evidence type="ECO:0000313" key="2">
    <source>
        <dbReference type="Proteomes" id="UP000427071"/>
    </source>
</evidence>
<keyword evidence="2" id="KW-1185">Reference proteome</keyword>
<accession>A0A6B8VW27</accession>
<dbReference type="Proteomes" id="UP000427071">
    <property type="component" value="Chromosome"/>
</dbReference>
<protein>
    <submittedName>
        <fullName evidence="1">Uncharacterized protein</fullName>
    </submittedName>
</protein>